<reference evidence="2 3" key="1">
    <citation type="submission" date="2019-09" db="EMBL/GenBank/DDBJ databases">
        <title>Salinarimonas rosea gen. nov., sp. nov., a new member of the a-2 subgroup of the Proteobacteria.</title>
        <authorList>
            <person name="Liu J."/>
        </authorList>
    </citation>
    <scope>NUCLEOTIDE SEQUENCE [LARGE SCALE GENOMIC DNA]</scope>
    <source>
        <strain evidence="2 3">BN140002</strain>
    </source>
</reference>
<sequence length="123" mass="12383">MLKLARVSMAAGLLLVGAACQTITAEGPSATGDIGVPAPAAFAVEEVAHALPQGLVTRQGVLEETLVGSGNFVGPLPSQPRARLAAAPLTPAGDPDYLAAMNQVMDRQDATARRAVSSMCGGC</sequence>
<proteinExistence type="predicted"/>
<reference evidence="2 3" key="2">
    <citation type="submission" date="2019-09" db="EMBL/GenBank/DDBJ databases">
        <authorList>
            <person name="Jin C."/>
        </authorList>
    </citation>
    <scope>NUCLEOTIDE SEQUENCE [LARGE SCALE GENOMIC DNA]</scope>
    <source>
        <strain evidence="2 3">BN140002</strain>
    </source>
</reference>
<evidence type="ECO:0000256" key="1">
    <source>
        <dbReference type="SAM" id="SignalP"/>
    </source>
</evidence>
<feature type="signal peptide" evidence="1">
    <location>
        <begin position="1"/>
        <end position="25"/>
    </location>
</feature>
<dbReference type="AlphaFoldDB" id="A0A5B2VI98"/>
<dbReference type="Proteomes" id="UP000323142">
    <property type="component" value="Unassembled WGS sequence"/>
</dbReference>
<evidence type="ECO:0008006" key="4">
    <source>
        <dbReference type="Google" id="ProtNLM"/>
    </source>
</evidence>
<feature type="chain" id="PRO_5022720928" description="Lipoprotein" evidence="1">
    <location>
        <begin position="26"/>
        <end position="123"/>
    </location>
</feature>
<evidence type="ECO:0000313" key="3">
    <source>
        <dbReference type="Proteomes" id="UP000323142"/>
    </source>
</evidence>
<name>A0A5B2VI98_9HYPH</name>
<evidence type="ECO:0000313" key="2">
    <source>
        <dbReference type="EMBL" id="KAA2238049.1"/>
    </source>
</evidence>
<dbReference type="PROSITE" id="PS51257">
    <property type="entry name" value="PROKAR_LIPOPROTEIN"/>
    <property type="match status" value="1"/>
</dbReference>
<protein>
    <recommendedName>
        <fullName evidence="4">Lipoprotein</fullName>
    </recommendedName>
</protein>
<organism evidence="2 3">
    <name type="scientific">Salinarimonas soli</name>
    <dbReference type="NCBI Taxonomy" id="1638099"/>
    <lineage>
        <taxon>Bacteria</taxon>
        <taxon>Pseudomonadati</taxon>
        <taxon>Pseudomonadota</taxon>
        <taxon>Alphaproteobacteria</taxon>
        <taxon>Hyphomicrobiales</taxon>
        <taxon>Salinarimonadaceae</taxon>
        <taxon>Salinarimonas</taxon>
    </lineage>
</organism>
<accession>A0A5B2VI98</accession>
<dbReference type="EMBL" id="VUOA01000016">
    <property type="protein sequence ID" value="KAA2238049.1"/>
    <property type="molecule type" value="Genomic_DNA"/>
</dbReference>
<keyword evidence="1" id="KW-0732">Signal</keyword>
<gene>
    <name evidence="2" type="ORF">F0L46_07200</name>
</gene>
<comment type="caution">
    <text evidence="2">The sequence shown here is derived from an EMBL/GenBank/DDBJ whole genome shotgun (WGS) entry which is preliminary data.</text>
</comment>
<dbReference type="RefSeq" id="WP_149816381.1">
    <property type="nucleotide sequence ID" value="NZ_VUOA01000016.1"/>
</dbReference>
<keyword evidence="3" id="KW-1185">Reference proteome</keyword>